<proteinExistence type="predicted"/>
<gene>
    <name evidence="2" type="ORF">MGN01_34680</name>
</gene>
<accession>A0A512JP33</accession>
<organism evidence="2 3">
    <name type="scientific">Methylobacterium gnaphalii</name>
    <dbReference type="NCBI Taxonomy" id="1010610"/>
    <lineage>
        <taxon>Bacteria</taxon>
        <taxon>Pseudomonadati</taxon>
        <taxon>Pseudomonadota</taxon>
        <taxon>Alphaproteobacteria</taxon>
        <taxon>Hyphomicrobiales</taxon>
        <taxon>Methylobacteriaceae</taxon>
        <taxon>Methylobacterium</taxon>
    </lineage>
</organism>
<keyword evidence="3" id="KW-1185">Reference proteome</keyword>
<sequence>MKAAPRQTLVQQWLRENGTTNERPPALRIALIGAARGAAIGLVLIAIGVLCVWLRWLP</sequence>
<comment type="caution">
    <text evidence="2">The sequence shown here is derived from an EMBL/GenBank/DDBJ whole genome shotgun (WGS) entry which is preliminary data.</text>
</comment>
<evidence type="ECO:0000256" key="1">
    <source>
        <dbReference type="SAM" id="Phobius"/>
    </source>
</evidence>
<keyword evidence="1" id="KW-0472">Membrane</keyword>
<dbReference type="EMBL" id="BJZV01000021">
    <property type="protein sequence ID" value="GEP11623.1"/>
    <property type="molecule type" value="Genomic_DNA"/>
</dbReference>
<keyword evidence="1" id="KW-1133">Transmembrane helix</keyword>
<dbReference type="RefSeq" id="WP_170246034.1">
    <property type="nucleotide sequence ID" value="NZ_BJZV01000021.1"/>
</dbReference>
<evidence type="ECO:0000313" key="2">
    <source>
        <dbReference type="EMBL" id="GEP11623.1"/>
    </source>
</evidence>
<dbReference type="AlphaFoldDB" id="A0A512JP33"/>
<reference evidence="2 3" key="1">
    <citation type="submission" date="2019-07" db="EMBL/GenBank/DDBJ databases">
        <title>Whole genome shotgun sequence of Methylobacterium gnaphalii NBRC 107716.</title>
        <authorList>
            <person name="Hosoyama A."/>
            <person name="Uohara A."/>
            <person name="Ohji S."/>
            <person name="Ichikawa N."/>
        </authorList>
    </citation>
    <scope>NUCLEOTIDE SEQUENCE [LARGE SCALE GENOMIC DNA]</scope>
    <source>
        <strain evidence="2 3">NBRC 107716</strain>
    </source>
</reference>
<keyword evidence="1" id="KW-0812">Transmembrane</keyword>
<dbReference type="Proteomes" id="UP000321750">
    <property type="component" value="Unassembled WGS sequence"/>
</dbReference>
<evidence type="ECO:0000313" key="3">
    <source>
        <dbReference type="Proteomes" id="UP000321750"/>
    </source>
</evidence>
<feature type="transmembrane region" description="Helical" evidence="1">
    <location>
        <begin position="29"/>
        <end position="54"/>
    </location>
</feature>
<protein>
    <submittedName>
        <fullName evidence="2">Uncharacterized protein</fullName>
    </submittedName>
</protein>
<name>A0A512JP33_9HYPH</name>